<comment type="caution">
    <text evidence="10">The sequence shown here is derived from an EMBL/GenBank/DDBJ whole genome shotgun (WGS) entry which is preliminary data.</text>
</comment>
<dbReference type="EMBL" id="CAXAMN010011068">
    <property type="protein sequence ID" value="CAK9033598.1"/>
    <property type="molecule type" value="Genomic_DNA"/>
</dbReference>
<dbReference type="Pfam" id="PF00254">
    <property type="entry name" value="FKBP_C"/>
    <property type="match status" value="1"/>
</dbReference>
<dbReference type="Gene3D" id="3.10.50.40">
    <property type="match status" value="3"/>
</dbReference>
<accession>A0ABP0L347</accession>
<evidence type="ECO:0000256" key="4">
    <source>
        <dbReference type="ARBA" id="ARBA00022803"/>
    </source>
</evidence>
<feature type="compositionally biased region" description="Basic and acidic residues" evidence="8">
    <location>
        <begin position="283"/>
        <end position="298"/>
    </location>
</feature>
<name>A0ABP0L347_9DINO</name>
<evidence type="ECO:0000259" key="9">
    <source>
        <dbReference type="PROSITE" id="PS50059"/>
    </source>
</evidence>
<feature type="region of interest" description="Disordered" evidence="8">
    <location>
        <begin position="1"/>
        <end position="27"/>
    </location>
</feature>
<evidence type="ECO:0000256" key="6">
    <source>
        <dbReference type="ARBA" id="ARBA00023235"/>
    </source>
</evidence>
<evidence type="ECO:0000256" key="5">
    <source>
        <dbReference type="ARBA" id="ARBA00023110"/>
    </source>
</evidence>
<keyword evidence="5 7" id="KW-0697">Rotamase</keyword>
<proteinExistence type="predicted"/>
<protein>
    <recommendedName>
        <fullName evidence="2 7">peptidylprolyl isomerase</fullName>
        <ecNumber evidence="2 7">5.2.1.8</ecNumber>
    </recommendedName>
</protein>
<feature type="region of interest" description="Disordered" evidence="8">
    <location>
        <begin position="276"/>
        <end position="298"/>
    </location>
</feature>
<dbReference type="PANTHER" id="PTHR46512:SF9">
    <property type="entry name" value="PEPTIDYLPROLYL ISOMERASE"/>
    <property type="match status" value="1"/>
</dbReference>
<dbReference type="InterPro" id="IPR001179">
    <property type="entry name" value="PPIase_FKBP_dom"/>
</dbReference>
<dbReference type="InterPro" id="IPR046357">
    <property type="entry name" value="PPIase_dom_sf"/>
</dbReference>
<organism evidence="10 11">
    <name type="scientific">Durusdinium trenchii</name>
    <dbReference type="NCBI Taxonomy" id="1381693"/>
    <lineage>
        <taxon>Eukaryota</taxon>
        <taxon>Sar</taxon>
        <taxon>Alveolata</taxon>
        <taxon>Dinophyceae</taxon>
        <taxon>Suessiales</taxon>
        <taxon>Symbiodiniaceae</taxon>
        <taxon>Durusdinium</taxon>
    </lineage>
</organism>
<keyword evidence="4" id="KW-0802">TPR repeat</keyword>
<evidence type="ECO:0000313" key="11">
    <source>
        <dbReference type="Proteomes" id="UP001642484"/>
    </source>
</evidence>
<dbReference type="InterPro" id="IPR019734">
    <property type="entry name" value="TPR_rpt"/>
</dbReference>
<feature type="domain" description="PPIase FKBP-type" evidence="9">
    <location>
        <begin position="49"/>
        <end position="138"/>
    </location>
</feature>
<feature type="compositionally biased region" description="Basic and acidic residues" evidence="8">
    <location>
        <begin position="548"/>
        <end position="561"/>
    </location>
</feature>
<evidence type="ECO:0000313" key="10">
    <source>
        <dbReference type="EMBL" id="CAK9033598.1"/>
    </source>
</evidence>
<evidence type="ECO:0000256" key="1">
    <source>
        <dbReference type="ARBA" id="ARBA00000971"/>
    </source>
</evidence>
<dbReference type="PROSITE" id="PS50059">
    <property type="entry name" value="FKBP_PPIASE"/>
    <property type="match status" value="1"/>
</dbReference>
<keyword evidence="3" id="KW-0677">Repeat</keyword>
<evidence type="ECO:0000256" key="8">
    <source>
        <dbReference type="SAM" id="MobiDB-lite"/>
    </source>
</evidence>
<reference evidence="10 11" key="1">
    <citation type="submission" date="2024-02" db="EMBL/GenBank/DDBJ databases">
        <authorList>
            <person name="Chen Y."/>
            <person name="Shah S."/>
            <person name="Dougan E. K."/>
            <person name="Thang M."/>
            <person name="Chan C."/>
        </authorList>
    </citation>
    <scope>NUCLEOTIDE SEQUENCE [LARGE SCALE GENOMIC DNA]</scope>
</reference>
<dbReference type="InterPro" id="IPR011990">
    <property type="entry name" value="TPR-like_helical_dom_sf"/>
</dbReference>
<dbReference type="Gene3D" id="1.25.40.10">
    <property type="entry name" value="Tetratricopeptide repeat domain"/>
    <property type="match status" value="1"/>
</dbReference>
<keyword evidence="6 7" id="KW-0413">Isomerase</keyword>
<evidence type="ECO:0000256" key="2">
    <source>
        <dbReference type="ARBA" id="ARBA00013194"/>
    </source>
</evidence>
<sequence length="561" mass="62794">MMDEEMPDAMEDDYDEEMGDDEPDELPEGITKEILTAAPESEWRMPKKGDDVKVHYVGTLQTDGSKFDSSRDRGQPFEFNLGSGQVIRGWDLGVKTMKKGEVAKFTLAPDFAYGEEGSPPKIPPKATLVFEVELLGWVSKDDLFGDEGAIKTQLKEGSGWRTPNDGKEVLLSLKAKAPDDTVVEEKSQIEYVLSSDALGELGKVVDKVLLNMKKDEEVAVKCTKDYFLGDKYPEGGTVEVTLHEMYDVKDVSFAKDKLLAVHNKVCPSRASQPLLGTGSWAPVHDEEADKGRRSYESPKDGCKVTLKVEVAGASKTLEFTAGNGEVCDALEGAVLEMKQGERAVLTCTRASSCTEPQLGLTPDGETIMTLELVEFEKQKDQWEMSEEEKVQRGQERKDVGSNLFKQGRIELALERYKKVMDLFNYIDNFKEENKTKAKELKKLCDLNKAACHLKLKQHQDAKRCCNNVLKEEGEHLKALFRRAQAAFGLYEYSDCMRDIKRILELDPSNREAKALYKQAQIGQKEEDKKVKGMFTKMCKGLSSPAPAKESKETAPKEDMDE</sequence>
<dbReference type="EC" id="5.2.1.8" evidence="2 7"/>
<dbReference type="Proteomes" id="UP001642484">
    <property type="component" value="Unassembled WGS sequence"/>
</dbReference>
<dbReference type="SMART" id="SM00028">
    <property type="entry name" value="TPR"/>
    <property type="match status" value="3"/>
</dbReference>
<keyword evidence="11" id="KW-1185">Reference proteome</keyword>
<dbReference type="SUPFAM" id="SSF54534">
    <property type="entry name" value="FKBP-like"/>
    <property type="match status" value="3"/>
</dbReference>
<dbReference type="PANTHER" id="PTHR46512">
    <property type="entry name" value="PEPTIDYLPROLYL ISOMERASE"/>
    <property type="match status" value="1"/>
</dbReference>
<dbReference type="SUPFAM" id="SSF48452">
    <property type="entry name" value="TPR-like"/>
    <property type="match status" value="1"/>
</dbReference>
<dbReference type="InterPro" id="IPR050754">
    <property type="entry name" value="FKBP4/5/8-like"/>
</dbReference>
<feature type="region of interest" description="Disordered" evidence="8">
    <location>
        <begin position="538"/>
        <end position="561"/>
    </location>
</feature>
<comment type="catalytic activity">
    <reaction evidence="1 7">
        <text>[protein]-peptidylproline (omega=180) = [protein]-peptidylproline (omega=0)</text>
        <dbReference type="Rhea" id="RHEA:16237"/>
        <dbReference type="Rhea" id="RHEA-COMP:10747"/>
        <dbReference type="Rhea" id="RHEA-COMP:10748"/>
        <dbReference type="ChEBI" id="CHEBI:83833"/>
        <dbReference type="ChEBI" id="CHEBI:83834"/>
        <dbReference type="EC" id="5.2.1.8"/>
    </reaction>
</comment>
<evidence type="ECO:0000256" key="7">
    <source>
        <dbReference type="PROSITE-ProRule" id="PRU00277"/>
    </source>
</evidence>
<gene>
    <name evidence="10" type="ORF">CCMP2556_LOCUS19139</name>
</gene>
<evidence type="ECO:0000256" key="3">
    <source>
        <dbReference type="ARBA" id="ARBA00022737"/>
    </source>
</evidence>